<evidence type="ECO:0000313" key="2">
    <source>
        <dbReference type="EMBL" id="SEN85170.1"/>
    </source>
</evidence>
<dbReference type="OrthoDB" id="10000508at2"/>
<dbReference type="AlphaFoldDB" id="A0A1H8JWV7"/>
<proteinExistence type="predicted"/>
<gene>
    <name evidence="2" type="ORF">SAMN04489859_101932</name>
</gene>
<feature type="signal peptide" evidence="1">
    <location>
        <begin position="1"/>
        <end position="20"/>
    </location>
</feature>
<reference evidence="2 3" key="1">
    <citation type="submission" date="2016-10" db="EMBL/GenBank/DDBJ databases">
        <authorList>
            <person name="de Groot N.N."/>
        </authorList>
    </citation>
    <scope>NUCLEOTIDE SEQUENCE [LARGE SCALE GENOMIC DNA]</scope>
    <source>
        <strain evidence="2 3">DSM 8512</strain>
    </source>
</reference>
<sequence length="140" mass="14475">MIPRPVLLAALIALTAPAFAQQPPAQETSMIPAAEPLNPSDALEATRAKLARQLIGLAPDAVAGRLAEAGAQGVAVTDLAAMDLAPGTDLGDGLRAGDQVLSVTFGLRRGFFRPDQRFLLDLGHDGSVVTDLLGLKAMPK</sequence>
<dbReference type="Proteomes" id="UP000199054">
    <property type="component" value="Unassembled WGS sequence"/>
</dbReference>
<protein>
    <submittedName>
        <fullName evidence="2">Uncharacterized protein</fullName>
    </submittedName>
</protein>
<feature type="chain" id="PRO_5011554083" evidence="1">
    <location>
        <begin position="21"/>
        <end position="140"/>
    </location>
</feature>
<keyword evidence="3" id="KW-1185">Reference proteome</keyword>
<evidence type="ECO:0000256" key="1">
    <source>
        <dbReference type="SAM" id="SignalP"/>
    </source>
</evidence>
<organism evidence="2 3">
    <name type="scientific">Paracoccus alcaliphilus</name>
    <dbReference type="NCBI Taxonomy" id="34002"/>
    <lineage>
        <taxon>Bacteria</taxon>
        <taxon>Pseudomonadati</taxon>
        <taxon>Pseudomonadota</taxon>
        <taxon>Alphaproteobacteria</taxon>
        <taxon>Rhodobacterales</taxon>
        <taxon>Paracoccaceae</taxon>
        <taxon>Paracoccus</taxon>
    </lineage>
</organism>
<evidence type="ECO:0000313" key="3">
    <source>
        <dbReference type="Proteomes" id="UP000199054"/>
    </source>
</evidence>
<accession>A0A1H8JWV7</accession>
<dbReference type="EMBL" id="FODE01000019">
    <property type="protein sequence ID" value="SEN85170.1"/>
    <property type="molecule type" value="Genomic_DNA"/>
</dbReference>
<dbReference type="STRING" id="34002.SAMN04489859_101932"/>
<keyword evidence="1" id="KW-0732">Signal</keyword>
<dbReference type="RefSeq" id="WP_090613287.1">
    <property type="nucleotide sequence ID" value="NZ_CP067126.1"/>
</dbReference>
<name>A0A1H8JWV7_9RHOB</name>